<feature type="compositionally biased region" description="Acidic residues" evidence="10">
    <location>
        <begin position="51"/>
        <end position="64"/>
    </location>
</feature>
<feature type="compositionally biased region" description="Low complexity" evidence="10">
    <location>
        <begin position="218"/>
        <end position="230"/>
    </location>
</feature>
<dbReference type="GO" id="GO:0016020">
    <property type="term" value="C:membrane"/>
    <property type="evidence" value="ECO:0007669"/>
    <property type="project" value="UniProtKB-SubCell"/>
</dbReference>
<dbReference type="Pfam" id="PF01034">
    <property type="entry name" value="Syndecan"/>
    <property type="match status" value="1"/>
</dbReference>
<feature type="domain" description="Syndecan/Neurexin" evidence="13">
    <location>
        <begin position="298"/>
        <end position="346"/>
    </location>
</feature>
<accession>A0AAJ7TY37</accession>
<keyword evidence="6 11" id="KW-0472">Membrane</keyword>
<evidence type="ECO:0000256" key="2">
    <source>
        <dbReference type="ARBA" id="ARBA00005343"/>
    </source>
</evidence>
<dbReference type="Proteomes" id="UP001318040">
    <property type="component" value="Chromosome 43"/>
</dbReference>
<evidence type="ECO:0000256" key="12">
    <source>
        <dbReference type="SAM" id="SignalP"/>
    </source>
</evidence>
<keyword evidence="4 9" id="KW-0654">Proteoglycan</keyword>
<dbReference type="RefSeq" id="XP_032826225.1">
    <property type="nucleotide sequence ID" value="XM_032970334.1"/>
</dbReference>
<feature type="region of interest" description="Disordered" evidence="10">
    <location>
        <begin position="127"/>
        <end position="294"/>
    </location>
</feature>
<evidence type="ECO:0000256" key="1">
    <source>
        <dbReference type="ARBA" id="ARBA00004479"/>
    </source>
</evidence>
<dbReference type="GO" id="GO:0009986">
    <property type="term" value="C:cell surface"/>
    <property type="evidence" value="ECO:0007669"/>
    <property type="project" value="TreeGrafter"/>
</dbReference>
<feature type="compositionally biased region" description="Pro residues" evidence="10">
    <location>
        <begin position="161"/>
        <end position="172"/>
    </location>
</feature>
<evidence type="ECO:0000256" key="8">
    <source>
        <dbReference type="ARBA" id="ARBA00023207"/>
    </source>
</evidence>
<keyword evidence="14" id="KW-1185">Reference proteome</keyword>
<keyword evidence="3 9" id="KW-0812">Transmembrane</keyword>
<feature type="transmembrane region" description="Helical" evidence="11">
    <location>
        <begin position="305"/>
        <end position="329"/>
    </location>
</feature>
<evidence type="ECO:0000256" key="4">
    <source>
        <dbReference type="ARBA" id="ARBA00022974"/>
    </source>
</evidence>
<evidence type="ECO:0000256" key="5">
    <source>
        <dbReference type="ARBA" id="ARBA00022989"/>
    </source>
</evidence>
<comment type="subcellular location">
    <subcellularLocation>
        <location evidence="1 9">Membrane</location>
        <topology evidence="1 9">Single-pass type I membrane protein</topology>
    </subcellularLocation>
</comment>
<feature type="compositionally biased region" description="Acidic residues" evidence="10">
    <location>
        <begin position="248"/>
        <end position="268"/>
    </location>
</feature>
<feature type="compositionally biased region" description="Acidic residues" evidence="10">
    <location>
        <begin position="179"/>
        <end position="197"/>
    </location>
</feature>
<comment type="similarity">
    <text evidence="2 9">Belongs to the syndecan proteoglycan family.</text>
</comment>
<feature type="region of interest" description="Disordered" evidence="10">
    <location>
        <begin position="43"/>
        <end position="74"/>
    </location>
</feature>
<evidence type="ECO:0000256" key="6">
    <source>
        <dbReference type="ARBA" id="ARBA00023136"/>
    </source>
</evidence>
<sequence>MRALLALLLAAALAIATPATSQPQAEASLSPYTMDDVIYLDTQGGASGLGSDDEVGDDDDDAEADYGSGSGSGLVSLEDVLRYSSQDKVRYPATLPSEQLATTVRYQNTHAEPRAQPGRVSVQLQAEPPAGTLGPVSEAPATELEEEEEEAAAVATTARTSPPPPPPPPQPPARGNAADSEETEDGDDDNEDYDEETATSTPLPPNRPVPPGPREQPAEATSAAATTVSSPDDNRIPEGRGIGRAGDEVGDIGDDGGNEVGDGDEVDTNEVGTPRTGRPRPEEPVNNEVSARKTTAESLLERTEVLAAVVAGGVVGLLFAAFLVLLLIYRMKKKDEGSYALADTKEPVFQPPPAKEFYA</sequence>
<name>A0AAJ7TY37_PETMA</name>
<dbReference type="InterPro" id="IPR027789">
    <property type="entry name" value="Syndecan/Neurexin_dom"/>
</dbReference>
<protein>
    <recommendedName>
        <fullName evidence="9">Syndecan</fullName>
    </recommendedName>
</protein>
<gene>
    <name evidence="15" type="primary">LOC116951586</name>
</gene>
<evidence type="ECO:0000313" key="14">
    <source>
        <dbReference type="Proteomes" id="UP001318040"/>
    </source>
</evidence>
<reference evidence="15" key="1">
    <citation type="submission" date="2025-08" db="UniProtKB">
        <authorList>
            <consortium name="RefSeq"/>
        </authorList>
    </citation>
    <scope>IDENTIFICATION</scope>
    <source>
        <tissue evidence="15">Sperm</tissue>
    </source>
</reference>
<feature type="compositionally biased region" description="Pro residues" evidence="10">
    <location>
        <begin position="202"/>
        <end position="214"/>
    </location>
</feature>
<evidence type="ECO:0000256" key="3">
    <source>
        <dbReference type="ARBA" id="ARBA00022692"/>
    </source>
</evidence>
<keyword evidence="5 11" id="KW-1133">Transmembrane helix</keyword>
<organism evidence="14 15">
    <name type="scientific">Petromyzon marinus</name>
    <name type="common">Sea lamprey</name>
    <dbReference type="NCBI Taxonomy" id="7757"/>
    <lineage>
        <taxon>Eukaryota</taxon>
        <taxon>Metazoa</taxon>
        <taxon>Chordata</taxon>
        <taxon>Craniata</taxon>
        <taxon>Vertebrata</taxon>
        <taxon>Cyclostomata</taxon>
        <taxon>Hyperoartia</taxon>
        <taxon>Petromyzontiformes</taxon>
        <taxon>Petromyzontidae</taxon>
        <taxon>Petromyzon</taxon>
    </lineage>
</organism>
<comment type="function">
    <text evidence="9">Cell surface proteoglycan.</text>
</comment>
<dbReference type="InterPro" id="IPR030479">
    <property type="entry name" value="Syndecan_CS"/>
</dbReference>
<evidence type="ECO:0000256" key="10">
    <source>
        <dbReference type="SAM" id="MobiDB-lite"/>
    </source>
</evidence>
<dbReference type="KEGG" id="pmrn:116951586"/>
<feature type="chain" id="PRO_5042566016" description="Syndecan" evidence="12">
    <location>
        <begin position="22"/>
        <end position="359"/>
    </location>
</feature>
<dbReference type="GO" id="GO:0016477">
    <property type="term" value="P:cell migration"/>
    <property type="evidence" value="ECO:0007669"/>
    <property type="project" value="TreeGrafter"/>
</dbReference>
<dbReference type="PROSITE" id="PS00964">
    <property type="entry name" value="SYNDECAN"/>
    <property type="match status" value="1"/>
</dbReference>
<evidence type="ECO:0000313" key="15">
    <source>
        <dbReference type="RefSeq" id="XP_032826225.1"/>
    </source>
</evidence>
<dbReference type="PANTHER" id="PTHR10915:SF1">
    <property type="entry name" value="SYNDECAN"/>
    <property type="match status" value="1"/>
</dbReference>
<keyword evidence="12" id="KW-0732">Signal</keyword>
<dbReference type="InterPro" id="IPR001050">
    <property type="entry name" value="Syndecan"/>
</dbReference>
<evidence type="ECO:0000256" key="7">
    <source>
        <dbReference type="ARBA" id="ARBA00023180"/>
    </source>
</evidence>
<evidence type="ECO:0000259" key="13">
    <source>
        <dbReference type="Pfam" id="PF01034"/>
    </source>
</evidence>
<proteinExistence type="inferred from homology"/>
<evidence type="ECO:0000256" key="11">
    <source>
        <dbReference type="SAM" id="Phobius"/>
    </source>
</evidence>
<evidence type="ECO:0000256" key="9">
    <source>
        <dbReference type="RuleBase" id="RU000649"/>
    </source>
</evidence>
<dbReference type="AlphaFoldDB" id="A0AAJ7TY37"/>
<keyword evidence="7 9" id="KW-0325">Glycoprotein</keyword>
<keyword evidence="8 9" id="KW-0357">Heparan sulfate</keyword>
<feature type="signal peptide" evidence="12">
    <location>
        <begin position="1"/>
        <end position="21"/>
    </location>
</feature>
<dbReference type="PANTHER" id="PTHR10915">
    <property type="entry name" value="SYNDECAN"/>
    <property type="match status" value="1"/>
</dbReference>